<gene>
    <name evidence="5" type="ORF">BABINDRAFT_6256</name>
</gene>
<organism evidence="5 6">
    <name type="scientific">Babjeviella inositovora NRRL Y-12698</name>
    <dbReference type="NCBI Taxonomy" id="984486"/>
    <lineage>
        <taxon>Eukaryota</taxon>
        <taxon>Fungi</taxon>
        <taxon>Dikarya</taxon>
        <taxon>Ascomycota</taxon>
        <taxon>Saccharomycotina</taxon>
        <taxon>Pichiomycetes</taxon>
        <taxon>Serinales incertae sedis</taxon>
        <taxon>Babjeviella</taxon>
    </lineage>
</organism>
<evidence type="ECO:0000256" key="1">
    <source>
        <dbReference type="ARBA" id="ARBA00008070"/>
    </source>
</evidence>
<comment type="similarity">
    <text evidence="1">Belongs to the WD repeat L(2)GL family.</text>
</comment>
<dbReference type="PANTHER" id="PTHR10241">
    <property type="entry name" value="LETHAL 2 GIANT LARVAE PROTEIN"/>
    <property type="match status" value="1"/>
</dbReference>
<feature type="repeat" description="WD" evidence="3">
    <location>
        <begin position="279"/>
        <end position="313"/>
    </location>
</feature>
<dbReference type="InterPro" id="IPR013905">
    <property type="entry name" value="Lgl_C_dom"/>
</dbReference>
<evidence type="ECO:0000256" key="2">
    <source>
        <dbReference type="ARBA" id="ARBA00022483"/>
    </source>
</evidence>
<dbReference type="EMBL" id="KV454427">
    <property type="protein sequence ID" value="ODQ81574.1"/>
    <property type="molecule type" value="Genomic_DNA"/>
</dbReference>
<sequence>MSREWSVRFGAHLYLTLSKTSTYQTPSSLNSSNSFAMFNKFKTKTDKLSVPSAIKSVSSVTNAIKTVRQTDLSDKLSSASFQLDDLARYGVDGLIDGMGFDPVQSLLAVSTSAGQIHVYGQHQVAVTLETPTPNPVITLKFVKGVYLVAIDSEDTILVYSLESKKLLSNYKAAAAIISVESDPSLDWLLLGLATGIVVAFDVDRFSLAPFKIANLTHPRGRIVSLKWHPRELGTLLVATTDAVHIYSVATEEVKQTFAYAIPAGAPGGGDRDGTRNPTVTNALWHPNGLNIVSFYEDNSLVFWDAVSGQLLQARTLYDTYVDRATTRLTCPVVEQTPIIKVCWITGENPDVTSLVMLGGEINFDGGVHSLTVMHFGAAPTYSITSYEKMAEYYAHPASHKQIPLHTTSQIIDFLPLPRLSPHFNGSHNPSHLLVLQDDGQLQLMDCDTWGSDTRACKLPPDLTYLLPASTCIAATEIERNAWLNMVSAALKAQRSAQILQGGLPTKRPVRLYGMRSVMITGHANGSVRLWDASYGEIDETAVLETNLGDVLQGIATHVAISRVSYATDVAEMSVAMGSGVAMLKFGRNVRYSAAAAWGSVDTMRKLVVNEHSMCDLVQRYPNVKEGLLPTHYFQRPGVVTALKHSGIGLIAVGYESGQLIIIDNRGPAVIFDKNIGKYGDRGAVTAVEFSIMQHEDDTYSSILCYVGTAPGGLFAFKILPDREGRYMARFVGLALSEGSAIHSITTLNAETGESAAALLKHFETLGAGVVVPPMIIVASSRSVRVLRGLKTKVAQRSFDVRVLGCGTVTVHVDLSRDPANPTYTPRTAVVLTLVDSVRVLSVPELRDLQTLSLPFGVSAADAAYNVTVLPCGDVVLRKSATSVALVSILGKGITQHTYPPDVLFNRKMYLPPRPTMNVMSYARGSKPLTRDQLNEAMGGPKRRKGTILEVELGDKIVAGTAIYAPRETQEYEQVGNYERKNAYSAAATRNFNGLVRSVQSGIDTVNERLNTAGALASQKADEANDAIVKGAFKSKFGMS</sequence>
<evidence type="ECO:0000313" key="5">
    <source>
        <dbReference type="EMBL" id="ODQ81574.1"/>
    </source>
</evidence>
<dbReference type="GeneID" id="30150244"/>
<dbReference type="GO" id="GO:0006887">
    <property type="term" value="P:exocytosis"/>
    <property type="evidence" value="ECO:0007669"/>
    <property type="project" value="UniProtKB-KW"/>
</dbReference>
<dbReference type="InterPro" id="IPR001680">
    <property type="entry name" value="WD40_rpt"/>
</dbReference>
<proteinExistence type="inferred from homology"/>
<dbReference type="Gene3D" id="2.130.10.10">
    <property type="entry name" value="YVTN repeat-like/Quinoprotein amine dehydrogenase"/>
    <property type="match status" value="1"/>
</dbReference>
<name>A0A1E3QVC4_9ASCO</name>
<dbReference type="GO" id="GO:0005886">
    <property type="term" value="C:plasma membrane"/>
    <property type="evidence" value="ECO:0007669"/>
    <property type="project" value="TreeGrafter"/>
</dbReference>
<dbReference type="GO" id="GO:0005737">
    <property type="term" value="C:cytoplasm"/>
    <property type="evidence" value="ECO:0007669"/>
    <property type="project" value="TreeGrafter"/>
</dbReference>
<dbReference type="InterPro" id="IPR036322">
    <property type="entry name" value="WD40_repeat_dom_sf"/>
</dbReference>
<dbReference type="PANTHER" id="PTHR10241:SF25">
    <property type="entry name" value="TOMOSYN, ISOFORM C"/>
    <property type="match status" value="1"/>
</dbReference>
<protein>
    <recommendedName>
        <fullName evidence="4">Lethal giant larvae (Lgl)-like C-terminal domain-containing protein</fullName>
    </recommendedName>
</protein>
<dbReference type="Pfam" id="PF08596">
    <property type="entry name" value="Lgl_C"/>
    <property type="match status" value="1"/>
</dbReference>
<dbReference type="AlphaFoldDB" id="A0A1E3QVC4"/>
<dbReference type="GO" id="GO:0005096">
    <property type="term" value="F:GTPase activator activity"/>
    <property type="evidence" value="ECO:0007669"/>
    <property type="project" value="TreeGrafter"/>
</dbReference>
<dbReference type="Proteomes" id="UP000094336">
    <property type="component" value="Unassembled WGS sequence"/>
</dbReference>
<keyword evidence="3" id="KW-0853">WD repeat</keyword>
<dbReference type="GO" id="GO:0045159">
    <property type="term" value="F:myosin II binding"/>
    <property type="evidence" value="ECO:0007669"/>
    <property type="project" value="TreeGrafter"/>
</dbReference>
<dbReference type="InterPro" id="IPR015943">
    <property type="entry name" value="WD40/YVTN_repeat-like_dom_sf"/>
</dbReference>
<evidence type="ECO:0000256" key="3">
    <source>
        <dbReference type="PROSITE-ProRule" id="PRU00221"/>
    </source>
</evidence>
<reference evidence="6" key="1">
    <citation type="submission" date="2016-05" db="EMBL/GenBank/DDBJ databases">
        <title>Comparative genomics of biotechnologically important yeasts.</title>
        <authorList>
            <consortium name="DOE Joint Genome Institute"/>
            <person name="Riley R."/>
            <person name="Haridas S."/>
            <person name="Wolfe K.H."/>
            <person name="Lopes M.R."/>
            <person name="Hittinger C.T."/>
            <person name="Goker M."/>
            <person name="Salamov A."/>
            <person name="Wisecaver J."/>
            <person name="Long T.M."/>
            <person name="Aerts A.L."/>
            <person name="Barry K."/>
            <person name="Choi C."/>
            <person name="Clum A."/>
            <person name="Coughlan A.Y."/>
            <person name="Deshpande S."/>
            <person name="Douglass A.P."/>
            <person name="Hanson S.J."/>
            <person name="Klenk H.-P."/>
            <person name="Labutti K."/>
            <person name="Lapidus A."/>
            <person name="Lindquist E."/>
            <person name="Lipzen A."/>
            <person name="Meier-Kolthoff J.P."/>
            <person name="Ohm R.A."/>
            <person name="Otillar R.P."/>
            <person name="Pangilinan J."/>
            <person name="Peng Y."/>
            <person name="Rokas A."/>
            <person name="Rosa C.A."/>
            <person name="Scheuner C."/>
            <person name="Sibirny A.A."/>
            <person name="Slot J.C."/>
            <person name="Stielow J.B."/>
            <person name="Sun H."/>
            <person name="Kurtzman C.P."/>
            <person name="Blackwell M."/>
            <person name="Grigoriev I.V."/>
            <person name="Jeffries T.W."/>
        </authorList>
    </citation>
    <scope>NUCLEOTIDE SEQUENCE [LARGE SCALE GENOMIC DNA]</scope>
    <source>
        <strain evidence="6">NRRL Y-12698</strain>
    </source>
</reference>
<dbReference type="GO" id="GO:0019905">
    <property type="term" value="F:syntaxin binding"/>
    <property type="evidence" value="ECO:0007669"/>
    <property type="project" value="TreeGrafter"/>
</dbReference>
<evidence type="ECO:0000313" key="6">
    <source>
        <dbReference type="Proteomes" id="UP000094336"/>
    </source>
</evidence>
<dbReference type="SUPFAM" id="SSF50978">
    <property type="entry name" value="WD40 repeat-like"/>
    <property type="match status" value="2"/>
</dbReference>
<dbReference type="OrthoDB" id="19944at2759"/>
<keyword evidence="2" id="KW-0268">Exocytosis</keyword>
<accession>A0A1E3QVC4</accession>
<dbReference type="GO" id="GO:0006893">
    <property type="term" value="P:Golgi to plasma membrane transport"/>
    <property type="evidence" value="ECO:0007669"/>
    <property type="project" value="TreeGrafter"/>
</dbReference>
<dbReference type="PROSITE" id="PS50082">
    <property type="entry name" value="WD_REPEATS_2"/>
    <property type="match status" value="1"/>
</dbReference>
<feature type="domain" description="Lethal giant larvae (Lgl)-like C-terminal" evidence="4">
    <location>
        <begin position="558"/>
        <end position="944"/>
    </location>
</feature>
<dbReference type="RefSeq" id="XP_018986902.1">
    <property type="nucleotide sequence ID" value="XM_019132391.1"/>
</dbReference>
<keyword evidence="6" id="KW-1185">Reference proteome</keyword>
<dbReference type="STRING" id="984486.A0A1E3QVC4"/>
<evidence type="ECO:0000259" key="4">
    <source>
        <dbReference type="Pfam" id="PF08596"/>
    </source>
</evidence>